<keyword evidence="3" id="KW-1185">Reference proteome</keyword>
<accession>A0ABP0LUT4</accession>
<feature type="compositionally biased region" description="Basic and acidic residues" evidence="1">
    <location>
        <begin position="224"/>
        <end position="237"/>
    </location>
</feature>
<sequence length="251" mass="28159">MGQQQSGTSTISEKTVKAFELLNLYQQLEEALAKPSAVVDVGEAYRQILVWCRAHPQCASVLEILSTEERYPAWRRQALEEAYRLFYDEAALWAAADLERLPEPPTSEEIGFRPLPETLVNGKAVEQKTYAGSFTDRSGFFRQTWHYEIHRISSSGVSGRRIVALSESRYVCAGDVSAKLLHTVLPDECCSAREDPAAAKGPFLLPKGVRGQRLPEVPTQEDPQPIKEPLHFEDHSVARPRARLTFPQPRG</sequence>
<proteinExistence type="predicted"/>
<gene>
    <name evidence="2" type="ORF">CCMP2556_LOCUS22534</name>
</gene>
<name>A0ABP0LUT4_9DINO</name>
<evidence type="ECO:0000313" key="3">
    <source>
        <dbReference type="Proteomes" id="UP001642484"/>
    </source>
</evidence>
<protein>
    <submittedName>
        <fullName evidence="2">Uncharacterized protein</fullName>
    </submittedName>
</protein>
<comment type="caution">
    <text evidence="2">The sequence shown here is derived from an EMBL/GenBank/DDBJ whole genome shotgun (WGS) entry which is preliminary data.</text>
</comment>
<dbReference type="Proteomes" id="UP001642484">
    <property type="component" value="Unassembled WGS sequence"/>
</dbReference>
<feature type="region of interest" description="Disordered" evidence="1">
    <location>
        <begin position="201"/>
        <end position="251"/>
    </location>
</feature>
<evidence type="ECO:0000256" key="1">
    <source>
        <dbReference type="SAM" id="MobiDB-lite"/>
    </source>
</evidence>
<reference evidence="2 3" key="1">
    <citation type="submission" date="2024-02" db="EMBL/GenBank/DDBJ databases">
        <authorList>
            <person name="Chen Y."/>
            <person name="Shah S."/>
            <person name="Dougan E. K."/>
            <person name="Thang M."/>
            <person name="Chan C."/>
        </authorList>
    </citation>
    <scope>NUCLEOTIDE SEQUENCE [LARGE SCALE GENOMIC DNA]</scope>
</reference>
<evidence type="ECO:0000313" key="2">
    <source>
        <dbReference type="EMBL" id="CAK9042289.1"/>
    </source>
</evidence>
<dbReference type="EMBL" id="CAXAMN010014003">
    <property type="protein sequence ID" value="CAK9042289.1"/>
    <property type="molecule type" value="Genomic_DNA"/>
</dbReference>
<organism evidence="2 3">
    <name type="scientific">Durusdinium trenchii</name>
    <dbReference type="NCBI Taxonomy" id="1381693"/>
    <lineage>
        <taxon>Eukaryota</taxon>
        <taxon>Sar</taxon>
        <taxon>Alveolata</taxon>
        <taxon>Dinophyceae</taxon>
        <taxon>Suessiales</taxon>
        <taxon>Symbiodiniaceae</taxon>
        <taxon>Durusdinium</taxon>
    </lineage>
</organism>